<organism evidence="4 5">
    <name type="scientific">Frondihabitans peucedani</name>
    <dbReference type="NCBI Taxonomy" id="598626"/>
    <lineage>
        <taxon>Bacteria</taxon>
        <taxon>Bacillati</taxon>
        <taxon>Actinomycetota</taxon>
        <taxon>Actinomycetes</taxon>
        <taxon>Micrococcales</taxon>
        <taxon>Microbacteriaceae</taxon>
        <taxon>Frondihabitans</taxon>
    </lineage>
</organism>
<evidence type="ECO:0000313" key="5">
    <source>
        <dbReference type="Proteomes" id="UP001501594"/>
    </source>
</evidence>
<comment type="similarity">
    <text evidence="1">Belongs to the short-chain dehydrogenases/reductases (SDR) family.</text>
</comment>
<dbReference type="PANTHER" id="PTHR48107">
    <property type="entry name" value="NADPH-DEPENDENT ALDEHYDE REDUCTASE-LIKE PROTEIN, CHLOROPLASTIC-RELATED"/>
    <property type="match status" value="1"/>
</dbReference>
<keyword evidence="2" id="KW-0560">Oxidoreductase</keyword>
<dbReference type="PANTHER" id="PTHR48107:SF16">
    <property type="entry name" value="NADPH-DEPENDENT ALDEHYDE REDUCTASE 1, CHLOROPLASTIC"/>
    <property type="match status" value="1"/>
</dbReference>
<evidence type="ECO:0000256" key="2">
    <source>
        <dbReference type="ARBA" id="ARBA00023002"/>
    </source>
</evidence>
<accession>A0ABP8DZC7</accession>
<proteinExistence type="inferred from homology"/>
<keyword evidence="5" id="KW-1185">Reference proteome</keyword>
<dbReference type="PRINTS" id="PR00081">
    <property type="entry name" value="GDHRDH"/>
</dbReference>
<dbReference type="Pfam" id="PF13561">
    <property type="entry name" value="adh_short_C2"/>
    <property type="match status" value="1"/>
</dbReference>
<name>A0ABP8DZC7_9MICO</name>
<dbReference type="PROSITE" id="PS00061">
    <property type="entry name" value="ADH_SHORT"/>
    <property type="match status" value="1"/>
</dbReference>
<evidence type="ECO:0000256" key="1">
    <source>
        <dbReference type="ARBA" id="ARBA00006484"/>
    </source>
</evidence>
<feature type="region of interest" description="Disordered" evidence="3">
    <location>
        <begin position="244"/>
        <end position="264"/>
    </location>
</feature>
<feature type="region of interest" description="Disordered" evidence="3">
    <location>
        <begin position="1"/>
        <end position="46"/>
    </location>
</feature>
<dbReference type="InterPro" id="IPR036291">
    <property type="entry name" value="NAD(P)-bd_dom_sf"/>
</dbReference>
<comment type="caution">
    <text evidence="4">The sequence shown here is derived from an EMBL/GenBank/DDBJ whole genome shotgun (WGS) entry which is preliminary data.</text>
</comment>
<dbReference type="Proteomes" id="UP001501594">
    <property type="component" value="Unassembled WGS sequence"/>
</dbReference>
<sequence length="299" mass="31934">MLVGMSQYDKKDPISLYPQPPFPEQDQSLPGRASKMDPKPDHGEESYVGRERLTGFRGIVTGADSGIGRAAAIALSREGADLVLTYLPEEQPDAEEVRDLLENEGRRAILVPGDLSDEAFCFELVKRAVEELGGLDTLVMVAGHQESHDDILEMTTEGIDNTFKTNIYSLFWLSQAVIPHLEPGSSIVTTGSIQGNQPSPDKLDYAVSKGAIGVFTAALAQQLAPKGIRVNSVAPGPIWTPLQPASSDPETVSHFGEDSPYGRPGQPAELGAAYVHLVSPESSYTSGTTITIAGATPAY</sequence>
<dbReference type="SUPFAM" id="SSF51735">
    <property type="entry name" value="NAD(P)-binding Rossmann-fold domains"/>
    <property type="match status" value="1"/>
</dbReference>
<dbReference type="InterPro" id="IPR002347">
    <property type="entry name" value="SDR_fam"/>
</dbReference>
<evidence type="ECO:0000256" key="3">
    <source>
        <dbReference type="SAM" id="MobiDB-lite"/>
    </source>
</evidence>
<gene>
    <name evidence="4" type="ORF">GCM10022256_09060</name>
</gene>
<dbReference type="EMBL" id="BAABAU010000001">
    <property type="protein sequence ID" value="GAA4265294.1"/>
    <property type="molecule type" value="Genomic_DNA"/>
</dbReference>
<dbReference type="InterPro" id="IPR020904">
    <property type="entry name" value="Sc_DH/Rdtase_CS"/>
</dbReference>
<feature type="compositionally biased region" description="Basic and acidic residues" evidence="3">
    <location>
        <begin position="34"/>
        <end position="46"/>
    </location>
</feature>
<dbReference type="Gene3D" id="3.40.50.720">
    <property type="entry name" value="NAD(P)-binding Rossmann-like Domain"/>
    <property type="match status" value="1"/>
</dbReference>
<evidence type="ECO:0000313" key="4">
    <source>
        <dbReference type="EMBL" id="GAA4265294.1"/>
    </source>
</evidence>
<reference evidence="5" key="1">
    <citation type="journal article" date="2019" name="Int. J. Syst. Evol. Microbiol.">
        <title>The Global Catalogue of Microorganisms (GCM) 10K type strain sequencing project: providing services to taxonomists for standard genome sequencing and annotation.</title>
        <authorList>
            <consortium name="The Broad Institute Genomics Platform"/>
            <consortium name="The Broad Institute Genome Sequencing Center for Infectious Disease"/>
            <person name="Wu L."/>
            <person name="Ma J."/>
        </authorList>
    </citation>
    <scope>NUCLEOTIDE SEQUENCE [LARGE SCALE GENOMIC DNA]</scope>
    <source>
        <strain evidence="5">JCM 17442</strain>
    </source>
</reference>
<protein>
    <submittedName>
        <fullName evidence="4">SDR family oxidoreductase</fullName>
    </submittedName>
</protein>